<dbReference type="Pfam" id="PF13229">
    <property type="entry name" value="Beta_helix"/>
    <property type="match status" value="2"/>
</dbReference>
<evidence type="ECO:0000313" key="7">
    <source>
        <dbReference type="Proteomes" id="UP000067626"/>
    </source>
</evidence>
<keyword evidence="2" id="KW-0677">Repeat</keyword>
<dbReference type="RefSeq" id="WP_050431231.1">
    <property type="nucleotide sequence ID" value="NZ_CP012159.1"/>
</dbReference>
<dbReference type="InterPro" id="IPR012334">
    <property type="entry name" value="Pectin_lyas_fold"/>
</dbReference>
<accession>A0A0K1EEV4</accession>
<dbReference type="SUPFAM" id="SSF51126">
    <property type="entry name" value="Pectin lyase-like"/>
    <property type="match status" value="2"/>
</dbReference>
<dbReference type="InterPro" id="IPR024038">
    <property type="entry name" value="MYXO-CTERM"/>
</dbReference>
<feature type="domain" description="Right handed beta helix" evidence="5">
    <location>
        <begin position="434"/>
        <end position="588"/>
    </location>
</feature>
<evidence type="ECO:0000256" key="1">
    <source>
        <dbReference type="ARBA" id="ARBA00022729"/>
    </source>
</evidence>
<dbReference type="PANTHER" id="PTHR38934:SF6">
    <property type="entry name" value="CHROMOSOME UNDETERMINED SCAFFOLD_176, WHOLE GENOME SHOTGUN SEQUENCE"/>
    <property type="match status" value="1"/>
</dbReference>
<dbReference type="OrthoDB" id="5502550at2"/>
<evidence type="ECO:0000259" key="5">
    <source>
        <dbReference type="Pfam" id="PF13229"/>
    </source>
</evidence>
<dbReference type="NCBIfam" id="TIGR03901">
    <property type="entry name" value="MYXO-CTERM"/>
    <property type="match status" value="1"/>
</dbReference>
<dbReference type="AlphaFoldDB" id="A0A0K1EEV4"/>
<protein>
    <recommendedName>
        <fullName evidence="5">Right handed beta helix domain-containing protein</fullName>
    </recommendedName>
</protein>
<dbReference type="InterPro" id="IPR006626">
    <property type="entry name" value="PbH1"/>
</dbReference>
<keyword evidence="7" id="KW-1185">Reference proteome</keyword>
<dbReference type="Pfam" id="PF13948">
    <property type="entry name" value="DUF4215"/>
    <property type="match status" value="5"/>
</dbReference>
<dbReference type="SMART" id="SM00710">
    <property type="entry name" value="PbH1"/>
    <property type="match status" value="9"/>
</dbReference>
<dbReference type="InterPro" id="IPR059226">
    <property type="entry name" value="Choice_anch_Q_dom"/>
</dbReference>
<sequence>MLLKRHSALSAFLFGLLCTVALLVGLTGNALAQTTIPGGNIINQTWTLAGSPYRVQGDIVIPAGSTLTIEAGVQVHVSTSDAQGTGQDTSQVEVTVRGTMNLNGTAANPILFRAISGTTAALWYGVVAEGASAQLAINNVEIQNARYGFYFSEGTHVLNSVTGHTNTYAVYLAGTAAASVNYATLRNNTYGVYFAGGSSGSVNNSVLRDNSHTGIYTYVSSGTQSTISVVGSTVRGNSTNGIYVRSGSGISLTYAVRNSIVTNNGNGIFRYITSGNPTVNVTYSDVWSNTTNYTNVTEGTGTFSANPLYVSASNLRLTSNSPARFASDTGGDIGALSYTGDPTSGLLGVLWNDRTLDASGSPHAVTGDLTIAPGVTLTLQPGTTLRFGSSDAMGAGEATTEIELDVKGRLNAAGTVAQPITFDSSSSNTPAWWGIHLRPTSTGSVTSNIAISRARYGLYIDNPNHAVDALTARNNSYGVYVVGTATASVTRSLFQTNTYGVYFSGGSAGSVVNSILRNNTHTGIYAYVSTVTSSTIRVINSTVYANSTTGLYVRGATNASLTVHVTNSIFTSNGTGIFRYTTSGNPTVNVTYSDVWSNTTNYTNVTAGTGSISANPLYVGASDLRLQSTSLCIDAGTPSGAPNVDFDGNPRPLDGDGINGAAFDMGAYEFVGLSVCGDGVVGPGEVCDDGAQNGQYGRCRTDCSGLGPRCGDGITNGPEQCDDGNQSNTDACLNTCMMAACGDGFVQAGVEQCDDGNQSNNDACLNTCIPAFCGDGFTRAGVEQCDDGNQSNNDACLNTCAHATCGDGFIRTGVEQCDDGNQSNNDACLNTCVPATCGDGFVRTGVEQCDDGNQSNNDACLNTCTNAACGDGFVRTGVEQCDDGNQSNNDACLNTCTNATCGDGFVQTGVEACDDGNQIDNDECRNNCSRPGCGDGVLQPGEACDDGNQSNDDGCLNTCIVASCGDGFVRTGVEECDDGNQDDTDECVEGCVEAACGDGFVQEGVEDCDDGNTTSGDGCSATCSSEGQGGAGGGSGGSGGEGGLGAGGAGGAGGEGGLGAGGAGGDGLGGVGGSGGQGDGDVEDDGGCGCRAAGSERGPQGSALLLLGGLAALMARRRRVKLAA</sequence>
<evidence type="ECO:0000256" key="2">
    <source>
        <dbReference type="ARBA" id="ARBA00022737"/>
    </source>
</evidence>
<dbReference type="NCBIfam" id="TIGR02232">
    <property type="entry name" value="myxo_disulf_rpt"/>
    <property type="match status" value="9"/>
</dbReference>
<organism evidence="6 7">
    <name type="scientific">Chondromyces crocatus</name>
    <dbReference type="NCBI Taxonomy" id="52"/>
    <lineage>
        <taxon>Bacteria</taxon>
        <taxon>Pseudomonadati</taxon>
        <taxon>Myxococcota</taxon>
        <taxon>Polyangia</taxon>
        <taxon>Polyangiales</taxon>
        <taxon>Polyangiaceae</taxon>
        <taxon>Chondromyces</taxon>
    </lineage>
</organism>
<feature type="domain" description="Right handed beta helix" evidence="5">
    <location>
        <begin position="125"/>
        <end position="279"/>
    </location>
</feature>
<dbReference type="InterPro" id="IPR011936">
    <property type="entry name" value="Myxo_disulph_rpt"/>
</dbReference>
<dbReference type="KEGG" id="ccro:CMC5_032350"/>
<proteinExistence type="predicted"/>
<dbReference type="Gene3D" id="2.160.20.10">
    <property type="entry name" value="Single-stranded right-handed beta-helix, Pectin lyase-like"/>
    <property type="match status" value="2"/>
</dbReference>
<name>A0A0K1EEV4_CHOCO</name>
<evidence type="ECO:0000256" key="3">
    <source>
        <dbReference type="ARBA" id="ARBA00023157"/>
    </source>
</evidence>
<dbReference type="EMBL" id="CP012159">
    <property type="protein sequence ID" value="AKT39088.1"/>
    <property type="molecule type" value="Genomic_DNA"/>
</dbReference>
<dbReference type="NCBIfam" id="NF041518">
    <property type="entry name" value="choice_anch_Q"/>
    <property type="match status" value="1"/>
</dbReference>
<dbReference type="STRING" id="52.CMC5_032350"/>
<dbReference type="PATRIC" id="fig|52.7.peg.3555"/>
<feature type="chain" id="PRO_5005459332" description="Right handed beta helix domain-containing protein" evidence="4">
    <location>
        <begin position="33"/>
        <end position="1124"/>
    </location>
</feature>
<dbReference type="Proteomes" id="UP000067626">
    <property type="component" value="Chromosome"/>
</dbReference>
<keyword evidence="3" id="KW-1015">Disulfide bond</keyword>
<keyword evidence="1 4" id="KW-0732">Signal</keyword>
<gene>
    <name evidence="6" type="ORF">CMC5_032350</name>
</gene>
<evidence type="ECO:0000313" key="6">
    <source>
        <dbReference type="EMBL" id="AKT39088.1"/>
    </source>
</evidence>
<reference evidence="6 7" key="1">
    <citation type="submission" date="2015-07" db="EMBL/GenBank/DDBJ databases">
        <title>Genome analysis of myxobacterium Chondromyces crocatus Cm c5 reveals a high potential for natural compound synthesis and the genetic basis for the loss of fruiting body formation.</title>
        <authorList>
            <person name="Zaburannyi N."/>
            <person name="Bunk B."/>
            <person name="Maier J."/>
            <person name="Overmann J."/>
            <person name="Mueller R."/>
        </authorList>
    </citation>
    <scope>NUCLEOTIDE SEQUENCE [LARGE SCALE GENOMIC DNA]</scope>
    <source>
        <strain evidence="6 7">Cm c5</strain>
    </source>
</reference>
<dbReference type="PANTHER" id="PTHR38934">
    <property type="entry name" value="HYPHALLY REGULATED CELL WALL PROTEIN 1"/>
    <property type="match status" value="1"/>
</dbReference>
<evidence type="ECO:0000256" key="4">
    <source>
        <dbReference type="SAM" id="SignalP"/>
    </source>
</evidence>
<dbReference type="InterPro" id="IPR039448">
    <property type="entry name" value="Beta_helix"/>
</dbReference>
<dbReference type="InterPro" id="IPR011050">
    <property type="entry name" value="Pectin_lyase_fold/virulence"/>
</dbReference>
<feature type="signal peptide" evidence="4">
    <location>
        <begin position="1"/>
        <end position="32"/>
    </location>
</feature>